<evidence type="ECO:0000256" key="1">
    <source>
        <dbReference type="SAM" id="MobiDB-lite"/>
    </source>
</evidence>
<reference evidence="2 3" key="1">
    <citation type="submission" date="2024-05" db="EMBL/GenBank/DDBJ databases">
        <title>Sinomonas sp. nov., isolated from a waste landfill.</title>
        <authorList>
            <person name="Zhao Y."/>
        </authorList>
    </citation>
    <scope>NUCLEOTIDE SEQUENCE [LARGE SCALE GENOMIC DNA]</scope>
    <source>
        <strain evidence="2 3">CCTCC AB2014300</strain>
    </source>
</reference>
<comment type="caution">
    <text evidence="2">The sequence shown here is derived from an EMBL/GenBank/DDBJ whole genome shotgun (WGS) entry which is preliminary data.</text>
</comment>
<feature type="region of interest" description="Disordered" evidence="1">
    <location>
        <begin position="1"/>
        <end position="26"/>
    </location>
</feature>
<evidence type="ECO:0000313" key="3">
    <source>
        <dbReference type="Proteomes" id="UP001422074"/>
    </source>
</evidence>
<name>A0ABU9X0Q4_9MICC</name>
<feature type="compositionally biased region" description="Basic residues" evidence="1">
    <location>
        <begin position="1"/>
        <end position="22"/>
    </location>
</feature>
<proteinExistence type="predicted"/>
<sequence length="694" mass="72697">MTPAQRKAKGRHRAERSTRSSRRAAASVGAAAKGSALVATALLTAGLQALPASASAVSAEAQAATGTLAPAVLEAASPQTAVQALAPAALAPRSANIRVTLVTLQTKDKTAADLAKIDVAAAKAAVTGSDQYWRSVSAGKMTIGIEKTVLGFKTSVSSGAEFSTIMNTVQKELGWTGGTDRVLVLFIPRTDVVVYGSGGNLGAGWASGPTSGRILLPITSNFTGPVMAHEFGHVFGLGHANSLQCTNGRMDVSRLSTGLKDTACTSRAYGGTTDLMGISQWAKPYLNAALLDYSGFGRGDELRTVTPGASATYNLTAWAGTAARRALKFTDAGGETYYVQLRLPVGFDSSTAVNGNRGVEILKADDSASESLLIPPSTKPYSGWYITNAAWQAGQTFTTWSGTKVKVNSISSTGASVTVTGPGLSYQGTVTEDFSVLDEKAAASNLGDPLAAGISGLRDGGKARAYQRGSVHWTEATDAHVTRGAIRGAWARAGAQNGALRYPTTDEVGGLRDSGVRQLFQGGSIYWTPTTGAQILRGAVRNLWLNYGAQDGYVRYPTTGEVASVRGGVVQNFQRGTIFWHPTYGAHRTIGAIRGLHVRYGAERGFIGYPTAEEVHTNGGAYQNYERGTITWSGSGTYFIFGGIRNAWLSRGAQGGVLGWPTSGQYSTPDGSVAQNFQGGRIYWKNGVVRVVTF</sequence>
<keyword evidence="3" id="KW-1185">Reference proteome</keyword>
<dbReference type="InterPro" id="IPR013207">
    <property type="entry name" value="LGFP"/>
</dbReference>
<dbReference type="Proteomes" id="UP001422074">
    <property type="component" value="Unassembled WGS sequence"/>
</dbReference>
<organism evidence="2 3">
    <name type="scientific">Sinomonas halotolerans</name>
    <dbReference type="NCBI Taxonomy" id="1644133"/>
    <lineage>
        <taxon>Bacteria</taxon>
        <taxon>Bacillati</taxon>
        <taxon>Actinomycetota</taxon>
        <taxon>Actinomycetes</taxon>
        <taxon>Micrococcales</taxon>
        <taxon>Micrococcaceae</taxon>
        <taxon>Sinomonas</taxon>
    </lineage>
</organism>
<accession>A0ABU9X0Q4</accession>
<dbReference type="Pfam" id="PF08310">
    <property type="entry name" value="LGFP"/>
    <property type="match status" value="5"/>
</dbReference>
<evidence type="ECO:0000313" key="2">
    <source>
        <dbReference type="EMBL" id="MEN2745028.1"/>
    </source>
</evidence>
<gene>
    <name evidence="2" type="ORF">ABCQ75_10825</name>
</gene>
<evidence type="ECO:0008006" key="4">
    <source>
        <dbReference type="Google" id="ProtNLM"/>
    </source>
</evidence>
<dbReference type="EMBL" id="JBDFRB010000008">
    <property type="protein sequence ID" value="MEN2745028.1"/>
    <property type="molecule type" value="Genomic_DNA"/>
</dbReference>
<protein>
    <recommendedName>
        <fullName evidence="4">LGFP repeat-containing protein</fullName>
    </recommendedName>
</protein>
<dbReference type="RefSeq" id="WP_345885405.1">
    <property type="nucleotide sequence ID" value="NZ_JBDFRB010000008.1"/>
</dbReference>
<dbReference type="SUPFAM" id="SSF55486">
    <property type="entry name" value="Metalloproteases ('zincins'), catalytic domain"/>
    <property type="match status" value="1"/>
</dbReference>